<comment type="caution">
    <text evidence="2">The sequence shown here is derived from an EMBL/GenBank/DDBJ whole genome shotgun (WGS) entry which is preliminary data.</text>
</comment>
<proteinExistence type="predicted"/>
<dbReference type="EMBL" id="JAHYIQ010000004">
    <property type="protein sequence ID" value="KAK1132917.1"/>
    <property type="molecule type" value="Genomic_DNA"/>
</dbReference>
<evidence type="ECO:0000256" key="1">
    <source>
        <dbReference type="SAM" id="MobiDB-lite"/>
    </source>
</evidence>
<organism evidence="2 3">
    <name type="scientific">Melipona bicolor</name>
    <dbReference type="NCBI Taxonomy" id="60889"/>
    <lineage>
        <taxon>Eukaryota</taxon>
        <taxon>Metazoa</taxon>
        <taxon>Ecdysozoa</taxon>
        <taxon>Arthropoda</taxon>
        <taxon>Hexapoda</taxon>
        <taxon>Insecta</taxon>
        <taxon>Pterygota</taxon>
        <taxon>Neoptera</taxon>
        <taxon>Endopterygota</taxon>
        <taxon>Hymenoptera</taxon>
        <taxon>Apocrita</taxon>
        <taxon>Aculeata</taxon>
        <taxon>Apoidea</taxon>
        <taxon>Anthophila</taxon>
        <taxon>Apidae</taxon>
        <taxon>Melipona</taxon>
    </lineage>
</organism>
<evidence type="ECO:0000313" key="2">
    <source>
        <dbReference type="EMBL" id="KAK1132917.1"/>
    </source>
</evidence>
<name>A0AA40KU63_9HYME</name>
<gene>
    <name evidence="2" type="ORF">K0M31_014285</name>
</gene>
<keyword evidence="3" id="KW-1185">Reference proteome</keyword>
<reference evidence="2" key="1">
    <citation type="submission" date="2021-10" db="EMBL/GenBank/DDBJ databases">
        <title>Melipona bicolor Genome sequencing and assembly.</title>
        <authorList>
            <person name="Araujo N.S."/>
            <person name="Arias M.C."/>
        </authorList>
    </citation>
    <scope>NUCLEOTIDE SEQUENCE</scope>
    <source>
        <strain evidence="2">USP_2M_L1-L4_2017</strain>
        <tissue evidence="2">Whole body</tissue>
    </source>
</reference>
<dbReference type="Proteomes" id="UP001177670">
    <property type="component" value="Unassembled WGS sequence"/>
</dbReference>
<accession>A0AA40KU63</accession>
<sequence length="131" mass="15252">MVSEGSRGEANPSGWWETSCRGRSMECNHRIPWRSFGMQTLAINTPSVTIVAFHYPFHCPLGRGHAAIKSMKSWSEVPWCPQYPWPNIQQDDDRGKNVPRKEQRKYAWELHAREGGREKEGEFHRNRNSVE</sequence>
<evidence type="ECO:0000313" key="3">
    <source>
        <dbReference type="Proteomes" id="UP001177670"/>
    </source>
</evidence>
<protein>
    <submittedName>
        <fullName evidence="2">Uncharacterized protein</fullName>
    </submittedName>
</protein>
<feature type="region of interest" description="Disordered" evidence="1">
    <location>
        <begin position="109"/>
        <end position="131"/>
    </location>
</feature>
<dbReference type="AlphaFoldDB" id="A0AA40KU63"/>